<accession>E3MYQ5</accession>
<dbReference type="PANTHER" id="PTHR21503:SF8">
    <property type="entry name" value="F-BOX ASSOCIATED DOMAIN-CONTAINING PROTEIN-RELATED"/>
    <property type="match status" value="1"/>
</dbReference>
<dbReference type="Proteomes" id="UP000008281">
    <property type="component" value="Unassembled WGS sequence"/>
</dbReference>
<dbReference type="AlphaFoldDB" id="E3MYQ5"/>
<dbReference type="InterPro" id="IPR001810">
    <property type="entry name" value="F-box_dom"/>
</dbReference>
<sequence length="344" mass="39625">MSTPFRLFSLPFLPLKKVLDNFTPQGIIIISLCSQRSKSIAVSYRGPSKDVKLQLMYYNAIDLCHDFTDLINVDNVSDLEHLEDPILPTVPIGKFRNVQYTMSEDTDEDCLVTYWYNQLTGLMEIGNYARQLFNRDISQVNIGGTDMDDYKRLIKWTMDTQGYIENFHFEPENTLDEDLDYVLENVKCTGCLSITAKPSENYRPAKPLVCDLDQLAIHYGFWIKQEDLLTINCRVVRMEGGSKLTSQDFNVFLKHWMTGGCSKLKLFHVSVEEVINYETILDGVEFIARGDDVKREYVNDENTVDIMTGGFDVKRQSDNITATITENSKRFYMNIWPDFAGNSY</sequence>
<evidence type="ECO:0000313" key="2">
    <source>
        <dbReference type="EMBL" id="EFP12263.1"/>
    </source>
</evidence>
<organism evidence="3">
    <name type="scientific">Caenorhabditis remanei</name>
    <name type="common">Caenorhabditis vulgaris</name>
    <dbReference type="NCBI Taxonomy" id="31234"/>
    <lineage>
        <taxon>Eukaryota</taxon>
        <taxon>Metazoa</taxon>
        <taxon>Ecdysozoa</taxon>
        <taxon>Nematoda</taxon>
        <taxon>Chromadorea</taxon>
        <taxon>Rhabditida</taxon>
        <taxon>Rhabditina</taxon>
        <taxon>Rhabditomorpha</taxon>
        <taxon>Rhabditoidea</taxon>
        <taxon>Rhabditidae</taxon>
        <taxon>Peloderinae</taxon>
        <taxon>Caenorhabditis</taxon>
    </lineage>
</organism>
<dbReference type="EMBL" id="DS268498">
    <property type="protein sequence ID" value="EFP12263.1"/>
    <property type="molecule type" value="Genomic_DNA"/>
</dbReference>
<evidence type="ECO:0000313" key="3">
    <source>
        <dbReference type="Proteomes" id="UP000008281"/>
    </source>
</evidence>
<keyword evidence="3" id="KW-1185">Reference proteome</keyword>
<dbReference type="InParanoid" id="E3MYQ5"/>
<evidence type="ECO:0000259" key="1">
    <source>
        <dbReference type="PROSITE" id="PS50181"/>
    </source>
</evidence>
<protein>
    <recommendedName>
        <fullName evidence="1">F-box domain-containing protein</fullName>
    </recommendedName>
</protein>
<dbReference type="InterPro" id="IPR012885">
    <property type="entry name" value="F-box_Sdz-33"/>
</dbReference>
<reference evidence="2" key="1">
    <citation type="submission" date="2007-07" db="EMBL/GenBank/DDBJ databases">
        <title>PCAP assembly of the Caenorhabditis remanei genome.</title>
        <authorList>
            <consortium name="The Caenorhabditis remanei Sequencing Consortium"/>
            <person name="Wilson R.K."/>
        </authorList>
    </citation>
    <scope>NUCLEOTIDE SEQUENCE [LARGE SCALE GENOMIC DNA]</scope>
    <source>
        <strain evidence="2">PB4641</strain>
    </source>
</reference>
<dbReference type="PANTHER" id="PTHR21503">
    <property type="entry name" value="F-BOX-CONTAINING HYPOTHETICAL PROTEIN C.ELEGANS"/>
    <property type="match status" value="1"/>
</dbReference>
<feature type="domain" description="F-box" evidence="1">
    <location>
        <begin position="4"/>
        <end position="40"/>
    </location>
</feature>
<dbReference type="PROSITE" id="PS50181">
    <property type="entry name" value="FBOX"/>
    <property type="match status" value="1"/>
</dbReference>
<gene>
    <name evidence="2" type="ORF">CRE_04210</name>
</gene>
<proteinExistence type="predicted"/>
<name>E3MYQ5_CAERE</name>
<dbReference type="HOGENOM" id="CLU_028840_0_1_1"/>
<dbReference type="Pfam" id="PF07735">
    <property type="entry name" value="FBA_2"/>
    <property type="match status" value="1"/>
</dbReference>